<gene>
    <name evidence="1" type="ORF">EHE19_006540</name>
</gene>
<dbReference type="RefSeq" id="WP_137698473.1">
    <property type="nucleotide sequence ID" value="NZ_CP061336.1"/>
</dbReference>
<reference evidence="1 2" key="1">
    <citation type="submission" date="2020-09" db="EMBL/GenBank/DDBJ databases">
        <title>Characterization and genome sequencing of Ruminiclostridium sp. nov. MA18.</title>
        <authorList>
            <person name="Rettenmaier R."/>
            <person name="Kowollik M.-L."/>
            <person name="Liebl W."/>
            <person name="Zverlov V."/>
        </authorList>
    </citation>
    <scope>NUCLEOTIDE SEQUENCE [LARGE SCALE GENOMIC DNA]</scope>
    <source>
        <strain evidence="1 2">MA18</strain>
    </source>
</reference>
<protein>
    <submittedName>
        <fullName evidence="1">Uncharacterized protein</fullName>
    </submittedName>
</protein>
<dbReference type="OrthoDB" id="8913322at2"/>
<evidence type="ECO:0000313" key="2">
    <source>
        <dbReference type="Proteomes" id="UP000306409"/>
    </source>
</evidence>
<accession>A0A4U7JCQ3</accession>
<evidence type="ECO:0000313" key="1">
    <source>
        <dbReference type="EMBL" id="QNU68091.1"/>
    </source>
</evidence>
<proteinExistence type="predicted"/>
<dbReference type="AlphaFoldDB" id="A0A4U7JCQ3"/>
<name>A0A4U7JCQ3_9FIRM</name>
<dbReference type="KEGG" id="rher:EHE19_006540"/>
<organism evidence="1 2">
    <name type="scientific">Ruminiclostridium herbifermentans</name>
    <dbReference type="NCBI Taxonomy" id="2488810"/>
    <lineage>
        <taxon>Bacteria</taxon>
        <taxon>Bacillati</taxon>
        <taxon>Bacillota</taxon>
        <taxon>Clostridia</taxon>
        <taxon>Eubacteriales</taxon>
        <taxon>Oscillospiraceae</taxon>
        <taxon>Ruminiclostridium</taxon>
    </lineage>
</organism>
<keyword evidence="2" id="KW-1185">Reference proteome</keyword>
<dbReference type="EMBL" id="CP061336">
    <property type="protein sequence ID" value="QNU68091.1"/>
    <property type="molecule type" value="Genomic_DNA"/>
</dbReference>
<dbReference type="Proteomes" id="UP000306409">
    <property type="component" value="Chromosome"/>
</dbReference>
<sequence length="125" mass="14639">MNTHLETEFSRWLSRYFASELREEIKAFNFNLYESEDDYHVQLIGSKTLPEEDDDWACDEVFTTGEDVFLVSRKQAGSEWKEGLEFITKLVKWYLEHGNYADVLKRVKVIGIGFVDGDIDIIYQG</sequence>